<keyword evidence="4" id="KW-1185">Reference proteome</keyword>
<dbReference type="Proteomes" id="UP001215598">
    <property type="component" value="Unassembled WGS sequence"/>
</dbReference>
<proteinExistence type="predicted"/>
<reference evidence="3" key="1">
    <citation type="submission" date="2023-03" db="EMBL/GenBank/DDBJ databases">
        <title>Massive genome expansion in bonnet fungi (Mycena s.s.) driven by repeated elements and novel gene families across ecological guilds.</title>
        <authorList>
            <consortium name="Lawrence Berkeley National Laboratory"/>
            <person name="Harder C.B."/>
            <person name="Miyauchi S."/>
            <person name="Viragh M."/>
            <person name="Kuo A."/>
            <person name="Thoen E."/>
            <person name="Andreopoulos B."/>
            <person name="Lu D."/>
            <person name="Skrede I."/>
            <person name="Drula E."/>
            <person name="Henrissat B."/>
            <person name="Morin E."/>
            <person name="Kohler A."/>
            <person name="Barry K."/>
            <person name="LaButti K."/>
            <person name="Morin E."/>
            <person name="Salamov A."/>
            <person name="Lipzen A."/>
            <person name="Mereny Z."/>
            <person name="Hegedus B."/>
            <person name="Baldrian P."/>
            <person name="Stursova M."/>
            <person name="Weitz H."/>
            <person name="Taylor A."/>
            <person name="Grigoriev I.V."/>
            <person name="Nagy L.G."/>
            <person name="Martin F."/>
            <person name="Kauserud H."/>
        </authorList>
    </citation>
    <scope>NUCLEOTIDE SEQUENCE</scope>
    <source>
        <strain evidence="3">CBHHK182m</strain>
    </source>
</reference>
<keyword evidence="2" id="KW-0812">Transmembrane</keyword>
<feature type="region of interest" description="Disordered" evidence="1">
    <location>
        <begin position="185"/>
        <end position="221"/>
    </location>
</feature>
<dbReference type="AlphaFoldDB" id="A0AAD7IBC6"/>
<feature type="non-terminal residue" evidence="3">
    <location>
        <position position="331"/>
    </location>
</feature>
<accession>A0AAD7IBC6</accession>
<protein>
    <submittedName>
        <fullName evidence="3">Uncharacterized protein</fullName>
    </submittedName>
</protein>
<comment type="caution">
    <text evidence="3">The sequence shown here is derived from an EMBL/GenBank/DDBJ whole genome shotgun (WGS) entry which is preliminary data.</text>
</comment>
<keyword evidence="2" id="KW-0472">Membrane</keyword>
<feature type="transmembrane region" description="Helical" evidence="2">
    <location>
        <begin position="301"/>
        <end position="322"/>
    </location>
</feature>
<sequence>MVPNGGSSPNLVPTSPVRSAESGTSSSNAGTPSCNRGATLSDAGTTLFGAGTLIISLVPLSHSAGTQLVPRSFRWYHALDRPFNARPARHHHVARLHCCAFFALPTAVLLVLAPARPPTVPPCSAPLPPPPAALLTRTPNALSLKQAADCMNTSQPRPAPRPWARSLCLSPTPPPTRITLIPTHSMARGHQPPTSDTHPLAPSHPGDDSSPPRAHRPSTPPRWSYQLTGCALMLRHRPPYFNVLPKPDVVDLYGSTAYQYTPLFTISGALFALNAFRFAASKKKPPDSMCWSFVLSARSRLTPELFVPGICAWISLFALALFNQSYFAQAT</sequence>
<evidence type="ECO:0000256" key="2">
    <source>
        <dbReference type="SAM" id="Phobius"/>
    </source>
</evidence>
<feature type="region of interest" description="Disordered" evidence="1">
    <location>
        <begin position="151"/>
        <end position="171"/>
    </location>
</feature>
<dbReference type="EMBL" id="JARKIB010000114">
    <property type="protein sequence ID" value="KAJ7737992.1"/>
    <property type="molecule type" value="Genomic_DNA"/>
</dbReference>
<feature type="region of interest" description="Disordered" evidence="1">
    <location>
        <begin position="1"/>
        <end position="36"/>
    </location>
</feature>
<evidence type="ECO:0000313" key="4">
    <source>
        <dbReference type="Proteomes" id="UP001215598"/>
    </source>
</evidence>
<evidence type="ECO:0000313" key="3">
    <source>
        <dbReference type="EMBL" id="KAJ7737992.1"/>
    </source>
</evidence>
<name>A0AAD7IBC6_9AGAR</name>
<keyword evidence="2" id="KW-1133">Transmembrane helix</keyword>
<evidence type="ECO:0000256" key="1">
    <source>
        <dbReference type="SAM" id="MobiDB-lite"/>
    </source>
</evidence>
<gene>
    <name evidence="3" type="ORF">B0H16DRAFT_1891522</name>
</gene>
<organism evidence="3 4">
    <name type="scientific">Mycena metata</name>
    <dbReference type="NCBI Taxonomy" id="1033252"/>
    <lineage>
        <taxon>Eukaryota</taxon>
        <taxon>Fungi</taxon>
        <taxon>Dikarya</taxon>
        <taxon>Basidiomycota</taxon>
        <taxon>Agaricomycotina</taxon>
        <taxon>Agaricomycetes</taxon>
        <taxon>Agaricomycetidae</taxon>
        <taxon>Agaricales</taxon>
        <taxon>Marasmiineae</taxon>
        <taxon>Mycenaceae</taxon>
        <taxon>Mycena</taxon>
    </lineage>
</organism>